<feature type="region of interest" description="Disordered" evidence="1">
    <location>
        <begin position="1"/>
        <end position="24"/>
    </location>
</feature>
<sequence length="24" mass="2882">MLEKIDLNKKMSKQEYSESLPKIE</sequence>
<accession>K1UN79</accession>
<comment type="caution">
    <text evidence="2">The sequence shown here is derived from an EMBL/GenBank/DDBJ whole genome shotgun (WGS) entry which is preliminary data.</text>
</comment>
<evidence type="ECO:0000256" key="1">
    <source>
        <dbReference type="SAM" id="MobiDB-lite"/>
    </source>
</evidence>
<protein>
    <submittedName>
        <fullName evidence="2">Uncharacterized protein</fullName>
    </submittedName>
</protein>
<proteinExistence type="predicted"/>
<dbReference type="EMBL" id="AJWY01000029">
    <property type="protein sequence ID" value="EKC81724.1"/>
    <property type="molecule type" value="Genomic_DNA"/>
</dbReference>
<name>K1UN79_9ZZZZ</name>
<reference evidence="2" key="1">
    <citation type="journal article" date="2013" name="Environ. Microbiol.">
        <title>Microbiota from the distal guts of lean and obese adolescents exhibit partial functional redundancy besides clear differences in community structure.</title>
        <authorList>
            <person name="Ferrer M."/>
            <person name="Ruiz A."/>
            <person name="Lanza F."/>
            <person name="Haange S.B."/>
            <person name="Oberbach A."/>
            <person name="Till H."/>
            <person name="Bargiela R."/>
            <person name="Campoy C."/>
            <person name="Segura M.T."/>
            <person name="Richter M."/>
            <person name="von Bergen M."/>
            <person name="Seifert J."/>
            <person name="Suarez A."/>
        </authorList>
    </citation>
    <scope>NUCLEOTIDE SEQUENCE</scope>
</reference>
<gene>
    <name evidence="2" type="ORF">LEA_00039</name>
</gene>
<organism evidence="2">
    <name type="scientific">human gut metagenome</name>
    <dbReference type="NCBI Taxonomy" id="408170"/>
    <lineage>
        <taxon>unclassified sequences</taxon>
        <taxon>metagenomes</taxon>
        <taxon>organismal metagenomes</taxon>
    </lineage>
</organism>
<feature type="non-terminal residue" evidence="2">
    <location>
        <position position="24"/>
    </location>
</feature>
<evidence type="ECO:0000313" key="2">
    <source>
        <dbReference type="EMBL" id="EKC81724.1"/>
    </source>
</evidence>
<dbReference type="AlphaFoldDB" id="K1UN79"/>